<dbReference type="Gene3D" id="3.40.50.720">
    <property type="entry name" value="NAD(P)-binding Rossmann-like Domain"/>
    <property type="match status" value="1"/>
</dbReference>
<evidence type="ECO:0000256" key="11">
    <source>
        <dbReference type="ARBA" id="ARBA00022968"/>
    </source>
</evidence>
<gene>
    <name evidence="22" type="primary">LOC115197436</name>
</gene>
<dbReference type="InParanoid" id="A0A674ABF2"/>
<organism evidence="22 23">
    <name type="scientific">Salmo trutta</name>
    <name type="common">Brown trout</name>
    <dbReference type="NCBI Taxonomy" id="8032"/>
    <lineage>
        <taxon>Eukaryota</taxon>
        <taxon>Metazoa</taxon>
        <taxon>Chordata</taxon>
        <taxon>Craniata</taxon>
        <taxon>Vertebrata</taxon>
        <taxon>Euteleostomi</taxon>
        <taxon>Actinopterygii</taxon>
        <taxon>Neopterygii</taxon>
        <taxon>Teleostei</taxon>
        <taxon>Protacanthopterygii</taxon>
        <taxon>Salmoniformes</taxon>
        <taxon>Salmonidae</taxon>
        <taxon>Salmoninae</taxon>
        <taxon>Salmo</taxon>
    </lineage>
</organism>
<keyword evidence="9" id="KW-0479">Metal-binding</keyword>
<keyword evidence="14" id="KW-0472">Membrane</keyword>
<dbReference type="PANTHER" id="PTHR11675:SF50">
    <property type="entry name" value="POLYPEPTIDE N-ACETYLGALACTOSAMINYLTRANSFERASE 8-RELATED"/>
    <property type="match status" value="1"/>
</dbReference>
<keyword evidence="11" id="KW-0735">Signal-anchor</keyword>
<keyword evidence="8" id="KW-0812">Transmembrane</keyword>
<keyword evidence="13 18" id="KW-0333">Golgi apparatus</keyword>
<keyword evidence="15 18" id="KW-1015">Disulfide bond</keyword>
<evidence type="ECO:0000256" key="17">
    <source>
        <dbReference type="ARBA" id="ARBA00023211"/>
    </source>
</evidence>
<keyword evidence="23" id="KW-1185">Reference proteome</keyword>
<keyword evidence="10 18" id="KW-0430">Lectin</keyword>
<dbReference type="Ensembl" id="ENSSTUT00000059005.1">
    <property type="protein sequence ID" value="ENSSTUP00000056400.1"/>
    <property type="gene ID" value="ENSSTUG00000023872.1"/>
</dbReference>
<feature type="domain" description="Glycosyltransferase 2-like" evidence="20">
    <location>
        <begin position="316"/>
        <end position="458"/>
    </location>
</feature>
<dbReference type="InterPro" id="IPR036291">
    <property type="entry name" value="NAD(P)-bd_dom_sf"/>
</dbReference>
<dbReference type="Proteomes" id="UP000472277">
    <property type="component" value="Chromosome 7"/>
</dbReference>
<evidence type="ECO:0000256" key="19">
    <source>
        <dbReference type="SAM" id="MobiDB-lite"/>
    </source>
</evidence>
<evidence type="ECO:0000256" key="10">
    <source>
        <dbReference type="ARBA" id="ARBA00022734"/>
    </source>
</evidence>
<dbReference type="Gene3D" id="3.90.550.10">
    <property type="entry name" value="Spore Coat Polysaccharide Biosynthesis Protein SpsA, Chain A"/>
    <property type="match status" value="1"/>
</dbReference>
<evidence type="ECO:0000256" key="12">
    <source>
        <dbReference type="ARBA" id="ARBA00022989"/>
    </source>
</evidence>
<evidence type="ECO:0000256" key="5">
    <source>
        <dbReference type="ARBA" id="ARBA00012644"/>
    </source>
</evidence>
<keyword evidence="16" id="KW-0325">Glycoprotein</keyword>
<keyword evidence="12" id="KW-1133">Transmembrane helix</keyword>
<evidence type="ECO:0000313" key="23">
    <source>
        <dbReference type="Proteomes" id="UP000472277"/>
    </source>
</evidence>
<dbReference type="SUPFAM" id="SSF51735">
    <property type="entry name" value="NAD(P)-binding Rossmann-fold domains"/>
    <property type="match status" value="1"/>
</dbReference>
<comment type="cofactor">
    <cofactor evidence="1 18">
        <name>Mn(2+)</name>
        <dbReference type="ChEBI" id="CHEBI:29035"/>
    </cofactor>
</comment>
<dbReference type="PROSITE" id="PS50231">
    <property type="entry name" value="RICIN_B_LECTIN"/>
    <property type="match status" value="1"/>
</dbReference>
<comment type="similarity">
    <text evidence="4 18">Belongs to the glycosyltransferase 2 family. GalNAc-T subfamily.</text>
</comment>
<proteinExistence type="inferred from homology"/>
<evidence type="ECO:0000256" key="15">
    <source>
        <dbReference type="ARBA" id="ARBA00023157"/>
    </source>
</evidence>
<dbReference type="InterPro" id="IPR029044">
    <property type="entry name" value="Nucleotide-diphossugar_trans"/>
</dbReference>
<dbReference type="Pfam" id="PF00535">
    <property type="entry name" value="Glycos_transf_2"/>
    <property type="match status" value="1"/>
</dbReference>
<evidence type="ECO:0000256" key="9">
    <source>
        <dbReference type="ARBA" id="ARBA00022723"/>
    </source>
</evidence>
<dbReference type="GO" id="GO:0000139">
    <property type="term" value="C:Golgi membrane"/>
    <property type="evidence" value="ECO:0007669"/>
    <property type="project" value="UniProtKB-SubCell"/>
</dbReference>
<evidence type="ECO:0000259" key="21">
    <source>
        <dbReference type="Pfam" id="PF00652"/>
    </source>
</evidence>
<evidence type="ECO:0000256" key="7">
    <source>
        <dbReference type="ARBA" id="ARBA00022679"/>
    </source>
</evidence>
<dbReference type="GO" id="GO:0046872">
    <property type="term" value="F:metal ion binding"/>
    <property type="evidence" value="ECO:0007669"/>
    <property type="project" value="UniProtKB-KW"/>
</dbReference>
<evidence type="ECO:0000256" key="13">
    <source>
        <dbReference type="ARBA" id="ARBA00023034"/>
    </source>
</evidence>
<dbReference type="Gene3D" id="2.80.10.50">
    <property type="match status" value="1"/>
</dbReference>
<dbReference type="PANTHER" id="PTHR11675">
    <property type="entry name" value="N-ACETYLGALACTOSAMINYLTRANSFERASE"/>
    <property type="match status" value="1"/>
</dbReference>
<protein>
    <recommendedName>
        <fullName evidence="5 18">Polypeptide N-acetylgalactosaminyltransferase</fullName>
        <ecNumber evidence="18">2.4.1.-</ecNumber>
    </recommendedName>
    <alternativeName>
        <fullName evidence="18">Protein-UDP acetylgalactosaminyltransferase</fullName>
    </alternativeName>
</protein>
<reference evidence="22" key="2">
    <citation type="submission" date="2025-09" db="UniProtKB">
        <authorList>
            <consortium name="Ensembl"/>
        </authorList>
    </citation>
    <scope>IDENTIFICATION</scope>
</reference>
<dbReference type="FunFam" id="3.90.550.10:FF:000192">
    <property type="entry name" value="Polypeptide N-acetylgalactosaminyltransferase 9"/>
    <property type="match status" value="1"/>
</dbReference>
<feature type="domain" description="Ricin B lectin" evidence="21">
    <location>
        <begin position="628"/>
        <end position="752"/>
    </location>
</feature>
<evidence type="ECO:0000256" key="16">
    <source>
        <dbReference type="ARBA" id="ARBA00023180"/>
    </source>
</evidence>
<dbReference type="EC" id="2.4.1.-" evidence="18"/>
<evidence type="ECO:0000313" key="22">
    <source>
        <dbReference type="Ensembl" id="ENSSTUP00000056400.1"/>
    </source>
</evidence>
<dbReference type="FunFam" id="2.80.10.50:FF:000017">
    <property type="entry name" value="Polypeptide N-acetylgalactosaminyltransferase"/>
    <property type="match status" value="1"/>
</dbReference>
<dbReference type="InterPro" id="IPR001173">
    <property type="entry name" value="Glyco_trans_2-like"/>
</dbReference>
<dbReference type="InterPro" id="IPR045885">
    <property type="entry name" value="GalNAc-T"/>
</dbReference>
<dbReference type="UniPathway" id="UPA00378"/>
<dbReference type="AlphaFoldDB" id="A0A674ABF2"/>
<keyword evidence="17 18" id="KW-0464">Manganese</keyword>
<evidence type="ECO:0000256" key="6">
    <source>
        <dbReference type="ARBA" id="ARBA00022676"/>
    </source>
</evidence>
<evidence type="ECO:0000256" key="14">
    <source>
        <dbReference type="ARBA" id="ARBA00023136"/>
    </source>
</evidence>
<comment type="subcellular location">
    <subcellularLocation>
        <location evidence="2 18">Golgi apparatus membrane</location>
        <topology evidence="2 18">Single-pass type II membrane protein</topology>
    </subcellularLocation>
</comment>
<accession>A0A674ABF2</accession>
<feature type="region of interest" description="Disordered" evidence="19">
    <location>
        <begin position="180"/>
        <end position="199"/>
    </location>
</feature>
<sequence>MRWFGKAVPLISMGTKTVKQPVHVSVSDLMMSAMSVTQDSLCVCSFQVVDVAKAIINAIKDPDANGKTYALVGPNRYLLHDLVEYVYAVAHRPFVPYPLPRPLYHLVACFFAMNPFEPWTTPDKVDRFHTTDMKYPGLPGLEDLGIIPASVEQKAIEVLRRHRRFHFLEAELADTKPAKTAVSSSSNTKRLHQKETAKDQSTVLMTRLERIEKNLNKLSELIESKYQKDPPTREEVVVTEAKKMVVPKLYPNSNLFTKWGDDLSEEEQREAEALFQRYGYNVFLSDQLPLNRELPDTRDNRCLQKKYPKDLPSIAVVLIYLDEALSIIKRAIRSIIDRTPEHLLREIILVDDHSSNEDLGEKLAAYIELINKERPGLMKRVRHKQQMGLTQARISGWEHATADTVAILDAHIEVNVGWAEPLLARIKANRTTVVTPVFDKVGFDDLHVEHYWANAHGFDWPLWCMYESFRPEWNELHDESQPGKSPSVMGIFVAHRLFLGEIGVLDGGMKIYGGENVELGIRVWLCGGSIEVVPCSKIAHIERAHKPYAPDLSYIMRRNALRVAAIWMDDYKSNVNIAWNLPLKDHGIDIGDVSERKKLREKLECKPFKWYLDNVYPTLATWGELVAYGGLQNDLLQSHCIDEGTVPGNIPLLYGCHFYQPQQCYYNTDGEIYVGGIKSHKYNNNRCLVDPGTGNTPTLHDCKLATERGLHKHWDFQQGQAIRNTHTNRCLEIAQGQNSYYMLVIQQCTGQNWRIQHVIREF</sequence>
<dbReference type="CDD" id="cd02510">
    <property type="entry name" value="pp-GalNAc-T"/>
    <property type="match status" value="1"/>
</dbReference>
<evidence type="ECO:0000256" key="4">
    <source>
        <dbReference type="ARBA" id="ARBA00005680"/>
    </source>
</evidence>
<evidence type="ECO:0000256" key="18">
    <source>
        <dbReference type="RuleBase" id="RU361242"/>
    </source>
</evidence>
<keyword evidence="6 18" id="KW-0328">Glycosyltransferase</keyword>
<dbReference type="GeneTree" id="ENSGT00940000160161"/>
<dbReference type="GO" id="GO:0030246">
    <property type="term" value="F:carbohydrate binding"/>
    <property type="evidence" value="ECO:0007669"/>
    <property type="project" value="UniProtKB-KW"/>
</dbReference>
<dbReference type="GO" id="GO:0004653">
    <property type="term" value="F:polypeptide N-acetylgalactosaminyltransferase activity"/>
    <property type="evidence" value="ECO:0007669"/>
    <property type="project" value="TreeGrafter"/>
</dbReference>
<dbReference type="Pfam" id="PF00652">
    <property type="entry name" value="Ricin_B_lectin"/>
    <property type="match status" value="1"/>
</dbReference>
<dbReference type="InterPro" id="IPR035992">
    <property type="entry name" value="Ricin_B-like_lectins"/>
</dbReference>
<evidence type="ECO:0000259" key="20">
    <source>
        <dbReference type="Pfam" id="PF00535"/>
    </source>
</evidence>
<name>A0A674ABF2_SALTR</name>
<dbReference type="GO" id="GO:0006493">
    <property type="term" value="P:protein O-linked glycosylation"/>
    <property type="evidence" value="ECO:0007669"/>
    <property type="project" value="TreeGrafter"/>
</dbReference>
<evidence type="ECO:0000256" key="3">
    <source>
        <dbReference type="ARBA" id="ARBA00004922"/>
    </source>
</evidence>
<reference evidence="22" key="1">
    <citation type="submission" date="2025-08" db="UniProtKB">
        <authorList>
            <consortium name="Ensembl"/>
        </authorList>
    </citation>
    <scope>IDENTIFICATION</scope>
</reference>
<dbReference type="SUPFAM" id="SSF50370">
    <property type="entry name" value="Ricin B-like lectins"/>
    <property type="match status" value="1"/>
</dbReference>
<comment type="pathway">
    <text evidence="3 18">Protein modification; protein glycosylation.</text>
</comment>
<dbReference type="InterPro" id="IPR000772">
    <property type="entry name" value="Ricin_B_lectin"/>
</dbReference>
<evidence type="ECO:0000256" key="2">
    <source>
        <dbReference type="ARBA" id="ARBA00004323"/>
    </source>
</evidence>
<keyword evidence="7 18" id="KW-0808">Transferase</keyword>
<dbReference type="SUPFAM" id="SSF53448">
    <property type="entry name" value="Nucleotide-diphospho-sugar transferases"/>
    <property type="match status" value="1"/>
</dbReference>
<evidence type="ECO:0000256" key="1">
    <source>
        <dbReference type="ARBA" id="ARBA00001936"/>
    </source>
</evidence>
<evidence type="ECO:0000256" key="8">
    <source>
        <dbReference type="ARBA" id="ARBA00022692"/>
    </source>
</evidence>